<sequence>MGTLPSLRKAYGVLKDSTKVGLVKVNSDFKALDVAIVKATSHVERPPSERQVRKIIAAVKIGQPRADVLYCVHALARRLMKTRNWIVALKTLIVIHRILRDGSHTFKEESISYSGLDPLQRISNFADHSSQLALDCSSWIQVYSLFLRERLECFKTLKYDIETECLRTSQGPTKERVLKREELVEQLPALQLLLSRLVSCLPRGEALGNYLLQYALALVLKESFKIYCVINQGIIDLVDMFFDMPKQDAIRACIIYRKAEELAENLSSFYKFCKGLEVARNFQFPVLRELPQSFLATMEQYVDEAPQAGLFLSTGQLLLTYKQEEASLTDEKEFNFEDRNEPEEAKEASKPATDFSTQPIDMGDLLCFDDEDFVATELEESNDLAITVISQGNSYDSSEHCDVAESEVDPSGWELALVTDANNNTCGSTEDKLVHEMNRLWIDNLYDQASKGQENTGLVGSNRISTNPFETPDPFNPFISNVSPPNAQMAPTSPMFPEQQHEQQDTMMPMVPQTYQSHHPQPQRRSTNPFDDEFFFHSQDNHS</sequence>
<dbReference type="OrthoDB" id="44015at2759"/>
<dbReference type="SMART" id="SM00273">
    <property type="entry name" value="ENTH"/>
    <property type="match status" value="1"/>
</dbReference>
<dbReference type="GO" id="GO:0048268">
    <property type="term" value="P:clathrin coat assembly"/>
    <property type="evidence" value="ECO:0007669"/>
    <property type="project" value="InterPro"/>
</dbReference>
<dbReference type="Gene3D" id="1.20.58.150">
    <property type="entry name" value="ANTH domain"/>
    <property type="match status" value="1"/>
</dbReference>
<dbReference type="Pfam" id="PF07651">
    <property type="entry name" value="ANTH"/>
    <property type="match status" value="1"/>
</dbReference>
<dbReference type="GO" id="GO:0005546">
    <property type="term" value="F:phosphatidylinositol-4,5-bisphosphate binding"/>
    <property type="evidence" value="ECO:0007669"/>
    <property type="project" value="TreeGrafter"/>
</dbReference>
<evidence type="ECO:0000256" key="8">
    <source>
        <dbReference type="ARBA" id="ARBA00023329"/>
    </source>
</evidence>
<dbReference type="PANTHER" id="PTHR22951:SF5">
    <property type="entry name" value="PHOSPHATIDYLINOSITOL-BINDING CLATHRIN ASSEMBLY PROTEIN LAP"/>
    <property type="match status" value="1"/>
</dbReference>
<dbReference type="GO" id="GO:0032050">
    <property type="term" value="F:clathrin heavy chain binding"/>
    <property type="evidence" value="ECO:0007669"/>
    <property type="project" value="TreeGrafter"/>
</dbReference>
<name>A0A9D5HQG2_9LILI</name>
<evidence type="ECO:0000313" key="11">
    <source>
        <dbReference type="EMBL" id="KAJ0985159.1"/>
    </source>
</evidence>
<comment type="subcellular location">
    <subcellularLocation>
        <location evidence="1">Cytoplasmic vesicle</location>
        <location evidence="1">Clathrin-coated vesicle</location>
    </subcellularLocation>
    <subcellularLocation>
        <location evidence="2">Golgi apparatus</location>
    </subcellularLocation>
    <subcellularLocation>
        <location evidence="3">Membrane</location>
        <location evidence="3">Clathrin-coated pit</location>
    </subcellularLocation>
</comment>
<evidence type="ECO:0000256" key="7">
    <source>
        <dbReference type="ARBA" id="ARBA00023176"/>
    </source>
</evidence>
<dbReference type="InterPro" id="IPR011417">
    <property type="entry name" value="ANTH_dom"/>
</dbReference>
<dbReference type="GO" id="GO:0005545">
    <property type="term" value="F:1-phosphatidylinositol binding"/>
    <property type="evidence" value="ECO:0007669"/>
    <property type="project" value="InterPro"/>
</dbReference>
<gene>
    <name evidence="11" type="ORF">J5N97_003515</name>
</gene>
<feature type="compositionally biased region" description="Polar residues" evidence="9">
    <location>
        <begin position="513"/>
        <end position="529"/>
    </location>
</feature>
<feature type="domain" description="ENTH" evidence="10">
    <location>
        <begin position="24"/>
        <end position="161"/>
    </location>
</feature>
<dbReference type="GO" id="GO:0030136">
    <property type="term" value="C:clathrin-coated vesicle"/>
    <property type="evidence" value="ECO:0007669"/>
    <property type="project" value="UniProtKB-SubCell"/>
</dbReference>
<dbReference type="InterPro" id="IPR048050">
    <property type="entry name" value="ANTH_N_plant"/>
</dbReference>
<dbReference type="GO" id="GO:0005794">
    <property type="term" value="C:Golgi apparatus"/>
    <property type="evidence" value="ECO:0007669"/>
    <property type="project" value="UniProtKB-SubCell"/>
</dbReference>
<dbReference type="GO" id="GO:0072583">
    <property type="term" value="P:clathrin-dependent endocytosis"/>
    <property type="evidence" value="ECO:0007669"/>
    <property type="project" value="InterPro"/>
</dbReference>
<evidence type="ECO:0000256" key="4">
    <source>
        <dbReference type="ARBA" id="ARBA00022583"/>
    </source>
</evidence>
<dbReference type="PANTHER" id="PTHR22951">
    <property type="entry name" value="CLATHRIN ASSEMBLY PROTEIN"/>
    <property type="match status" value="1"/>
</dbReference>
<comment type="caution">
    <text evidence="11">The sequence shown here is derived from an EMBL/GenBank/DDBJ whole genome shotgun (WGS) entry which is preliminary data.</text>
</comment>
<dbReference type="InterPro" id="IPR045192">
    <property type="entry name" value="AP180-like"/>
</dbReference>
<dbReference type="InterPro" id="IPR013809">
    <property type="entry name" value="ENTH"/>
</dbReference>
<keyword evidence="6" id="KW-0472">Membrane</keyword>
<accession>A0A9D5HQG2</accession>
<dbReference type="SUPFAM" id="SSF48464">
    <property type="entry name" value="ENTH/VHS domain"/>
    <property type="match status" value="1"/>
</dbReference>
<reference evidence="11" key="1">
    <citation type="submission" date="2021-03" db="EMBL/GenBank/DDBJ databases">
        <authorList>
            <person name="Li Z."/>
            <person name="Yang C."/>
        </authorList>
    </citation>
    <scope>NUCLEOTIDE SEQUENCE</scope>
    <source>
        <strain evidence="11">Dzin_1.0</strain>
        <tissue evidence="11">Leaf</tissue>
    </source>
</reference>
<dbReference type="Gene3D" id="1.25.40.90">
    <property type="match status" value="1"/>
</dbReference>
<evidence type="ECO:0000259" key="10">
    <source>
        <dbReference type="PROSITE" id="PS50942"/>
    </source>
</evidence>
<evidence type="ECO:0000256" key="9">
    <source>
        <dbReference type="SAM" id="MobiDB-lite"/>
    </source>
</evidence>
<evidence type="ECO:0000256" key="2">
    <source>
        <dbReference type="ARBA" id="ARBA00004555"/>
    </source>
</evidence>
<evidence type="ECO:0000256" key="1">
    <source>
        <dbReference type="ARBA" id="ARBA00004132"/>
    </source>
</evidence>
<dbReference type="FunFam" id="1.20.58.150:FF:000005">
    <property type="entry name" value="putative clathrin assembly protein At2g25430"/>
    <property type="match status" value="1"/>
</dbReference>
<dbReference type="EMBL" id="JAGGNH010000001">
    <property type="protein sequence ID" value="KAJ0985159.1"/>
    <property type="molecule type" value="Genomic_DNA"/>
</dbReference>
<keyword evidence="7" id="KW-0168">Coated pit</keyword>
<dbReference type="InterPro" id="IPR008942">
    <property type="entry name" value="ENTH_VHS"/>
</dbReference>
<keyword evidence="12" id="KW-1185">Reference proteome</keyword>
<reference evidence="11" key="2">
    <citation type="journal article" date="2022" name="Hortic Res">
        <title>The genome of Dioscorea zingiberensis sheds light on the biosynthesis, origin and evolution of the medicinally important diosgenin saponins.</title>
        <authorList>
            <person name="Li Y."/>
            <person name="Tan C."/>
            <person name="Li Z."/>
            <person name="Guo J."/>
            <person name="Li S."/>
            <person name="Chen X."/>
            <person name="Wang C."/>
            <person name="Dai X."/>
            <person name="Yang H."/>
            <person name="Song W."/>
            <person name="Hou L."/>
            <person name="Xu J."/>
            <person name="Tong Z."/>
            <person name="Xu A."/>
            <person name="Yuan X."/>
            <person name="Wang W."/>
            <person name="Yang Q."/>
            <person name="Chen L."/>
            <person name="Sun Z."/>
            <person name="Wang K."/>
            <person name="Pan B."/>
            <person name="Chen J."/>
            <person name="Bao Y."/>
            <person name="Liu F."/>
            <person name="Qi X."/>
            <person name="Gang D.R."/>
            <person name="Wen J."/>
            <person name="Li J."/>
        </authorList>
    </citation>
    <scope>NUCLEOTIDE SEQUENCE</scope>
    <source>
        <strain evidence="11">Dzin_1.0</strain>
    </source>
</reference>
<organism evidence="11 12">
    <name type="scientific">Dioscorea zingiberensis</name>
    <dbReference type="NCBI Taxonomy" id="325984"/>
    <lineage>
        <taxon>Eukaryota</taxon>
        <taxon>Viridiplantae</taxon>
        <taxon>Streptophyta</taxon>
        <taxon>Embryophyta</taxon>
        <taxon>Tracheophyta</taxon>
        <taxon>Spermatophyta</taxon>
        <taxon>Magnoliopsida</taxon>
        <taxon>Liliopsida</taxon>
        <taxon>Dioscoreales</taxon>
        <taxon>Dioscoreaceae</taxon>
        <taxon>Dioscorea</taxon>
    </lineage>
</organism>
<dbReference type="GO" id="GO:0005905">
    <property type="term" value="C:clathrin-coated pit"/>
    <property type="evidence" value="ECO:0007669"/>
    <property type="project" value="UniProtKB-SubCell"/>
</dbReference>
<evidence type="ECO:0000256" key="5">
    <source>
        <dbReference type="ARBA" id="ARBA00023034"/>
    </source>
</evidence>
<dbReference type="Proteomes" id="UP001085076">
    <property type="component" value="Miscellaneous, Linkage group lg01"/>
</dbReference>
<protein>
    <recommendedName>
        <fullName evidence="10">ENTH domain-containing protein</fullName>
    </recommendedName>
</protein>
<dbReference type="GO" id="GO:0000149">
    <property type="term" value="F:SNARE binding"/>
    <property type="evidence" value="ECO:0007669"/>
    <property type="project" value="TreeGrafter"/>
</dbReference>
<feature type="region of interest" description="Disordered" evidence="9">
    <location>
        <begin position="488"/>
        <end position="543"/>
    </location>
</feature>
<evidence type="ECO:0000256" key="6">
    <source>
        <dbReference type="ARBA" id="ARBA00023136"/>
    </source>
</evidence>
<dbReference type="InterPro" id="IPR014712">
    <property type="entry name" value="ANTH_dom_sf"/>
</dbReference>
<dbReference type="SUPFAM" id="SSF89009">
    <property type="entry name" value="GAT-like domain"/>
    <property type="match status" value="1"/>
</dbReference>
<dbReference type="CDD" id="cd03564">
    <property type="entry name" value="ANTH_N"/>
    <property type="match status" value="1"/>
</dbReference>
<proteinExistence type="predicted"/>
<keyword evidence="5" id="KW-0333">Golgi apparatus</keyword>
<keyword evidence="8" id="KW-0968">Cytoplasmic vesicle</keyword>
<evidence type="ECO:0000256" key="3">
    <source>
        <dbReference type="ARBA" id="ARBA00004600"/>
    </source>
</evidence>
<evidence type="ECO:0000313" key="12">
    <source>
        <dbReference type="Proteomes" id="UP001085076"/>
    </source>
</evidence>
<keyword evidence="4" id="KW-0254">Endocytosis</keyword>
<dbReference type="GO" id="GO:0006900">
    <property type="term" value="P:vesicle budding from membrane"/>
    <property type="evidence" value="ECO:0007669"/>
    <property type="project" value="TreeGrafter"/>
</dbReference>
<feature type="region of interest" description="Disordered" evidence="9">
    <location>
        <begin position="333"/>
        <end position="354"/>
    </location>
</feature>
<dbReference type="PROSITE" id="PS50942">
    <property type="entry name" value="ENTH"/>
    <property type="match status" value="1"/>
</dbReference>
<feature type="compositionally biased region" description="Basic and acidic residues" evidence="9">
    <location>
        <begin position="333"/>
        <end position="349"/>
    </location>
</feature>
<dbReference type="AlphaFoldDB" id="A0A9D5HQG2"/>